<feature type="region of interest" description="Disordered" evidence="1">
    <location>
        <begin position="2257"/>
        <end position="2276"/>
    </location>
</feature>
<dbReference type="EMBL" id="PYYB01000001">
    <property type="protein sequence ID" value="PTL58871.1"/>
    <property type="molecule type" value="Genomic_DNA"/>
</dbReference>
<feature type="signal peptide" evidence="2">
    <location>
        <begin position="1"/>
        <end position="23"/>
    </location>
</feature>
<name>A0A2T4UI02_9ACTN</name>
<evidence type="ECO:0000256" key="1">
    <source>
        <dbReference type="SAM" id="MobiDB-lite"/>
    </source>
</evidence>
<accession>A0A2T4UI02</accession>
<evidence type="ECO:0000256" key="2">
    <source>
        <dbReference type="SAM" id="SignalP"/>
    </source>
</evidence>
<dbReference type="RefSeq" id="WP_107567308.1">
    <property type="nucleotide sequence ID" value="NZ_PYYB01000001.1"/>
</dbReference>
<feature type="chain" id="PRO_5039058264" description="Translocation/assembly module TamB" evidence="2">
    <location>
        <begin position="24"/>
        <end position="2462"/>
    </location>
</feature>
<evidence type="ECO:0000313" key="4">
    <source>
        <dbReference type="Proteomes" id="UP000240739"/>
    </source>
</evidence>
<keyword evidence="4" id="KW-1185">Reference proteome</keyword>
<keyword evidence="2" id="KW-0732">Signal</keyword>
<evidence type="ECO:0000313" key="3">
    <source>
        <dbReference type="EMBL" id="PTL58871.1"/>
    </source>
</evidence>
<comment type="caution">
    <text evidence="3">The sequence shown here is derived from an EMBL/GenBank/DDBJ whole genome shotgun (WGS) entry which is preliminary data.</text>
</comment>
<evidence type="ECO:0008006" key="5">
    <source>
        <dbReference type="Google" id="ProtNLM"/>
    </source>
</evidence>
<organism evidence="3 4">
    <name type="scientific">Paraconexibacter algicola</name>
    <dbReference type="NCBI Taxonomy" id="2133960"/>
    <lineage>
        <taxon>Bacteria</taxon>
        <taxon>Bacillati</taxon>
        <taxon>Actinomycetota</taxon>
        <taxon>Thermoleophilia</taxon>
        <taxon>Solirubrobacterales</taxon>
        <taxon>Paraconexibacteraceae</taxon>
        <taxon>Paraconexibacter</taxon>
    </lineage>
</organism>
<sequence length="2462" mass="254684">MRAALVASVAVAAPLAAAPAANAGLLGGLLGPVVTTTNQTVNQTTTATSGLVSQTLGATTTLVNGVVCPTVGSLSQQLATVPGLGNGLGAIGSGLTSLTCASSLLHYEVVTRYKRPNGTILTRSTPALIGVPAALNVDDEALADLNATLTLTSLNTIGLKVNRDLLKSAANLPVSVEVVVSDTSTRILGRRNLSFGYDATADQAPGGFTLETPLDTITRPGGDFRVTLSQTLRRNRIKLIAGLFDGTSSARVNPTEVSIDYGASPDTATIVARAGSDLAATLTTNRPGPTTVAGRVVDGTTTDAFDAQITNLPGTLSIAASTAGGTRATYSASARVATIDATLQRTENGVLRQKTKLNLADVPTGLTATVAGDDVQVATTGGPLGLAKLGQANGEPKFLPDTEPAYVYSDDDGTLRSVSAKIPGLQSATARLSGTPTVSAKLASTPLLARIVDTRQRIDARVKNVPAWFDASLDLDNGRLTYDGHGTGIGRIELDAVSTTPFFGRATKLKGTLVDLPSSLDARIETANGKGGITLDRALGRAEIIASNGPETLPAGGGQGAIYRDLPGGEYLVSARVDGIRKVAFDTTGAPRLSAVTAGGPFSVALRTDALDVAGDIRDLPADVDLGFDLDGGRLTFEGKAADGSPRGIGQLDLTAADPRPGSALIARATRIQGRVKDIPASLDLRFDTDGDDLSVDASNAIGSIELVAANRAIDFRSGGDLPADDRQGATLVDRTGGTFAVGARILGLKSVSAALGQDLVRLRTHTRGGPFDLAVDTDDLTGTAQVRDLPAKLDTTLDLPNGKVTVVGRDADDSPATIERLDVALAAREALLGRAKYLDATVKRIPADLVLDIAQDGEGARLEANEPIGSAEVIVSATPPDRAADLPAGDEQGAKVVDTATEFTIAARIREFEKVAARVAGDVVRVGTKTEGGPFSVRFRTDELNATGRIENLPKELDATLDLPAGKLTVDGHGEGIDRVLLDAVSTRPLLGRATAVRARVEGLAPLTVVDLAQAGNGARVEANEPIGLVEVAAADTVAGLADALPADDDQGAVLLDTPVRYAVGARVRGLKKVVALLDDTVTLVTRTASGPFTIKARTADLDADARIADLPSALDATLDLDGGALQFDNSDVIDEITLKAIARTGTLLGRATRVEGTIRRLAKRASITIDPAAPSATVDADSPIEEVSILATDLPEDQAAPAIADGEQGAIYQDKAGQPFVLAARLLDLRRIGLQLDGQDVDIDARLRSTPFSIDATTDDLTATARIDKLPARTSLGFDLQNARFTYAGRNDDDEPVGVDEISFSARSDQPIFDRARKLQGRLTDVPSDLTVGLDSAGNGATVAIPDGQALGDLELHVADDVDAPFPLTEQGVRYHDTADDYGIAVKVTGLKKLAVGLDTGSGIGLQIDRTAGSRFVADVDVDGLLTAVADIADLPASAELAVDLDGSSDNPNALTFKGRDENGDPVGIQRLTLSAESDEPILGGGRYIQGDIERLPSDVALSFSQANGRATVKAIDPNDPDADGTPVGKIELAASDEAGQFTYPTSEGQPAQGAVLRSKPGEPFRVGIRVLELRELSVQFDEAISLKSKTAGGPFVADVSTEAFAAQAKILDLPQELTLDLDLQAGEVRYTGSAPIGQIFADIDGREPLFLGATGIEVDLRDVPQAFTLGLGTANEADPEATDLSGIKLTADQPIGSVNIRARSRNRSYPVLPAGTAGAIIDATLTDEEKAEDPTQEQLALALRVFQLKRLEVNLAPLVLKTEMQAGRVFTVDAKLPQTAEDGTPRRDLEVAGTIDRLPAVVELGLGDNLEGDTVNGSKLMLKGSEPIDLVKLSTRGLELLEGADAVEAEIENLPVDVDVTLPDQGDLARVTARDAQGQLTPIGQLRLAAGSGTANLPADDYDAAAGGAGTLNDLLKFSQTSGFDIRTRLSGVRSITLDLDPVKLRGLTNGGKKLDIDAEVPLEEGGAPVSVKALVDSLPSDLTLELGDNPGANGPNGTRLQVLGNARIGLVTLDTSGLELLPGASVVQAALHDLPLSTTITIPEEGSLATIAGLNGAGQPDPIGQIRLAAHGGSGTLPQFIDPASPIPGTVTQATASNDLLKFATDPANFGIALRLTGAKVIDVNLEPVALQLQQDPAKARPITIDAAIPAGTTVSDVDGLINRPGASTKLFVNLSNDPSVPSSINFDNSQKLARLELFATNLGSIPSAKLAFDNVAPKLTACLDPGNGCRRPNPNVPGNTTSGPRGCSGGNIFNPCSGPPQDKIGNRYNANGNGRPYKASASLNFDDQGSLGTGTAATDFTTFRAKLKLTPTDPEIKFGDPDTNAGGLTFKTFSLDLGTGPANTTISSFGQNLPLLYMFFDSRNAGGVAQPFVMDGISYPPLVNSFNVGTQASKATASARFVWARGDGSIVTAPASTSTGSLACGGRRELLISTGLGNINVLNVLGLNFALLPVCSS</sequence>
<dbReference type="Proteomes" id="UP000240739">
    <property type="component" value="Unassembled WGS sequence"/>
</dbReference>
<protein>
    <recommendedName>
        <fullName evidence="5">Translocation/assembly module TamB</fullName>
    </recommendedName>
</protein>
<dbReference type="OrthoDB" id="5240434at2"/>
<proteinExistence type="predicted"/>
<gene>
    <name evidence="3" type="ORF">C7Y72_03995</name>
</gene>
<reference evidence="3 4" key="1">
    <citation type="submission" date="2018-03" db="EMBL/GenBank/DDBJ databases">
        <title>Aquarubrobacter algicola gen. nov., sp. nov., a novel actinobacterium isolated from shallow eutrophic lake during the end of cyanobacterial harmful algal blooms.</title>
        <authorList>
            <person name="Chun S.J."/>
        </authorList>
    </citation>
    <scope>NUCLEOTIDE SEQUENCE [LARGE SCALE GENOMIC DNA]</scope>
    <source>
        <strain evidence="3 4">Seoho-28</strain>
    </source>
</reference>